<evidence type="ECO:0000313" key="2">
    <source>
        <dbReference type="EMBL" id="VFJ88597.1"/>
    </source>
</evidence>
<name>A0A450UDV2_9GAMM</name>
<proteinExistence type="predicted"/>
<evidence type="ECO:0000313" key="3">
    <source>
        <dbReference type="EMBL" id="VFJ90696.1"/>
    </source>
</evidence>
<evidence type="ECO:0000256" key="1">
    <source>
        <dbReference type="SAM" id="MobiDB-lite"/>
    </source>
</evidence>
<gene>
    <name evidence="2" type="ORF">BECKH772A_GA0070896_1001012</name>
    <name evidence="3" type="ORF">BECKH772B_GA0070898_1001112</name>
    <name evidence="4" type="ORF">BECKH772C_GA0070978_1000912</name>
</gene>
<reference evidence="3" key="1">
    <citation type="submission" date="2019-02" db="EMBL/GenBank/DDBJ databases">
        <authorList>
            <person name="Gruber-Vodicka R. H."/>
            <person name="Seah K. B. B."/>
        </authorList>
    </citation>
    <scope>NUCLEOTIDE SEQUENCE</scope>
    <source>
        <strain evidence="4">BECK_SA2B12</strain>
        <strain evidence="2">BECK_SA2B15</strain>
        <strain evidence="3">BECK_SA2B20</strain>
    </source>
</reference>
<sequence>MNPRLKTILFAVFIALSLPGCFGGYYVVDPVFQSAKIDDDPGGSLYVKGENKIDTQSDVFKAAYASAKNDEQSRNELLGKIILLSDEVCQTHKGDILGNAATVNVGLGGATTLFSSLGAVIGGETAKAGLSAAASVTNASRSLINEEVYFNAFAIAIIKAIDGERKVLRRRIRNGLEENVSEYSIEQGLLDVHAYHNACSLQNGLKVVSEAIDRRKPTTTELREKISFISDQIKANKNDRGISDNSELEEELQELQRQYSDAKY</sequence>
<dbReference type="AlphaFoldDB" id="A0A450UDV2"/>
<feature type="region of interest" description="Disordered" evidence="1">
    <location>
        <begin position="239"/>
        <end position="264"/>
    </location>
</feature>
<evidence type="ECO:0000313" key="4">
    <source>
        <dbReference type="EMBL" id="VFJ96859.1"/>
    </source>
</evidence>
<dbReference type="EMBL" id="CAADFG010000010">
    <property type="protein sequence ID" value="VFJ88597.1"/>
    <property type="molecule type" value="Genomic_DNA"/>
</dbReference>
<dbReference type="EMBL" id="CAADFI010000011">
    <property type="protein sequence ID" value="VFJ90696.1"/>
    <property type="molecule type" value="Genomic_DNA"/>
</dbReference>
<dbReference type="EMBL" id="CAADFJ010000009">
    <property type="protein sequence ID" value="VFJ96859.1"/>
    <property type="molecule type" value="Genomic_DNA"/>
</dbReference>
<protein>
    <submittedName>
        <fullName evidence="3">Uncharacterized protein</fullName>
    </submittedName>
</protein>
<organism evidence="3">
    <name type="scientific">Candidatus Kentrum eta</name>
    <dbReference type="NCBI Taxonomy" id="2126337"/>
    <lineage>
        <taxon>Bacteria</taxon>
        <taxon>Pseudomonadati</taxon>
        <taxon>Pseudomonadota</taxon>
        <taxon>Gammaproteobacteria</taxon>
        <taxon>Candidatus Kentrum</taxon>
    </lineage>
</organism>
<accession>A0A450UDV2</accession>